<dbReference type="AlphaFoldDB" id="A0A7I7YUS5"/>
<keyword evidence="2" id="KW-1185">Reference proteome</keyword>
<accession>A0A7I7YUS5</accession>
<reference evidence="1 2" key="1">
    <citation type="journal article" date="2019" name="Emerg. Microbes Infect.">
        <title>Comprehensive subspecies identification of 175 nontuberculous mycobacteria species based on 7547 genomic profiles.</title>
        <authorList>
            <person name="Matsumoto Y."/>
            <person name="Kinjo T."/>
            <person name="Motooka D."/>
            <person name="Nabeya D."/>
            <person name="Jung N."/>
            <person name="Uechi K."/>
            <person name="Horii T."/>
            <person name="Iida T."/>
            <person name="Fujita J."/>
            <person name="Nakamura S."/>
        </authorList>
    </citation>
    <scope>NUCLEOTIDE SEQUENCE [LARGE SCALE GENOMIC DNA]</scope>
    <source>
        <strain evidence="1 2">JCM 14742</strain>
    </source>
</reference>
<gene>
    <name evidence="1" type="ORF">MPRM_20150</name>
</gene>
<proteinExistence type="predicted"/>
<evidence type="ECO:0000313" key="2">
    <source>
        <dbReference type="Proteomes" id="UP000467105"/>
    </source>
</evidence>
<evidence type="ECO:0000313" key="1">
    <source>
        <dbReference type="EMBL" id="BBZ44734.1"/>
    </source>
</evidence>
<dbReference type="EMBL" id="AP022614">
    <property type="protein sequence ID" value="BBZ44734.1"/>
    <property type="molecule type" value="Genomic_DNA"/>
</dbReference>
<dbReference type="RefSeq" id="WP_085267276.1">
    <property type="nucleotide sequence ID" value="NZ_AP022614.1"/>
</dbReference>
<dbReference type="Proteomes" id="UP000467105">
    <property type="component" value="Chromosome"/>
</dbReference>
<sequence length="104" mass="11763">MRWSANGTMHTQFAFHASVDAALAVAAVPCDDDACVLVHDIAERDDHGRLRVTPTRPVDIDELRNRMSEAADERRQRENARHRALYLRQLARLGLPPPSGRQPR</sequence>
<name>A0A7I7YUS5_9MYCO</name>
<protein>
    <submittedName>
        <fullName evidence="1">Uncharacterized protein</fullName>
    </submittedName>
</protein>
<organism evidence="1 2">
    <name type="scientific">Mycobacterium parmense</name>
    <dbReference type="NCBI Taxonomy" id="185642"/>
    <lineage>
        <taxon>Bacteria</taxon>
        <taxon>Bacillati</taxon>
        <taxon>Actinomycetota</taxon>
        <taxon>Actinomycetes</taxon>
        <taxon>Mycobacteriales</taxon>
        <taxon>Mycobacteriaceae</taxon>
        <taxon>Mycobacterium</taxon>
        <taxon>Mycobacterium simiae complex</taxon>
    </lineage>
</organism>